<sequence length="258" mass="27730">MARDLRAAGVDRPDGPVVVQCFEPTHLRLLRERYGVRAQTALLTAAEGAPPDLARAGDERTYAELVTPEGLRWVRGLGVTGLGPNRQQVLPTRVDGGLGEVTSLVSDAHEAGLAVRPWTYRAENAFLPPALRDGDDPAAFGQAVREQAGAPAGRRRRSHHRPPRRRRRRPARVPHRQHPASGRLTPLAPLLADVPLPGHRESCRCPRGGRLGGRGSAGGDDLERLGEPAVAEAGRGGERAAPVPQHRVEARRRGATPG</sequence>
<dbReference type="Gene3D" id="3.20.20.190">
    <property type="entry name" value="Phosphatidylinositol (PI) phosphodiesterase"/>
    <property type="match status" value="1"/>
</dbReference>
<dbReference type="SUPFAM" id="SSF51695">
    <property type="entry name" value="PLC-like phosphodiesterases"/>
    <property type="match status" value="1"/>
</dbReference>
<organism evidence="2 3">
    <name type="scientific">Angustibacter aerolatus</name>
    <dbReference type="NCBI Taxonomy" id="1162965"/>
    <lineage>
        <taxon>Bacteria</taxon>
        <taxon>Bacillati</taxon>
        <taxon>Actinomycetota</taxon>
        <taxon>Actinomycetes</taxon>
        <taxon>Kineosporiales</taxon>
        <taxon>Kineosporiaceae</taxon>
    </lineage>
</organism>
<keyword evidence="3" id="KW-1185">Reference proteome</keyword>
<evidence type="ECO:0000313" key="3">
    <source>
        <dbReference type="Proteomes" id="UP001157017"/>
    </source>
</evidence>
<proteinExistence type="predicted"/>
<feature type="compositionally biased region" description="Low complexity" evidence="1">
    <location>
        <begin position="184"/>
        <end position="197"/>
    </location>
</feature>
<evidence type="ECO:0000313" key="2">
    <source>
        <dbReference type="EMBL" id="GMA88184.1"/>
    </source>
</evidence>
<feature type="region of interest" description="Disordered" evidence="1">
    <location>
        <begin position="145"/>
        <end position="258"/>
    </location>
</feature>
<accession>A0ABQ6JJX5</accession>
<evidence type="ECO:0000256" key="1">
    <source>
        <dbReference type="SAM" id="MobiDB-lite"/>
    </source>
</evidence>
<name>A0ABQ6JJX5_9ACTN</name>
<feature type="compositionally biased region" description="Low complexity" evidence="1">
    <location>
        <begin position="227"/>
        <end position="244"/>
    </location>
</feature>
<feature type="compositionally biased region" description="Basic residues" evidence="1">
    <location>
        <begin position="153"/>
        <end position="178"/>
    </location>
</feature>
<dbReference type="Proteomes" id="UP001157017">
    <property type="component" value="Unassembled WGS sequence"/>
</dbReference>
<comment type="caution">
    <text evidence="2">The sequence shown here is derived from an EMBL/GenBank/DDBJ whole genome shotgun (WGS) entry which is preliminary data.</text>
</comment>
<evidence type="ECO:0008006" key="4">
    <source>
        <dbReference type="Google" id="ProtNLM"/>
    </source>
</evidence>
<feature type="compositionally biased region" description="Gly residues" evidence="1">
    <location>
        <begin position="209"/>
        <end position="218"/>
    </location>
</feature>
<dbReference type="InterPro" id="IPR017946">
    <property type="entry name" value="PLC-like_Pdiesterase_TIM-brl"/>
</dbReference>
<protein>
    <recommendedName>
        <fullName evidence="4">GP-PDE domain-containing protein</fullName>
    </recommendedName>
</protein>
<reference evidence="3" key="1">
    <citation type="journal article" date="2019" name="Int. J. Syst. Evol. Microbiol.">
        <title>The Global Catalogue of Microorganisms (GCM) 10K type strain sequencing project: providing services to taxonomists for standard genome sequencing and annotation.</title>
        <authorList>
            <consortium name="The Broad Institute Genomics Platform"/>
            <consortium name="The Broad Institute Genome Sequencing Center for Infectious Disease"/>
            <person name="Wu L."/>
            <person name="Ma J."/>
        </authorList>
    </citation>
    <scope>NUCLEOTIDE SEQUENCE [LARGE SCALE GENOMIC DNA]</scope>
    <source>
        <strain evidence="3">NBRC 108730</strain>
    </source>
</reference>
<dbReference type="EMBL" id="BSUZ01000001">
    <property type="protein sequence ID" value="GMA88184.1"/>
    <property type="molecule type" value="Genomic_DNA"/>
</dbReference>
<gene>
    <name evidence="2" type="ORF">GCM10025868_34340</name>
</gene>